<proteinExistence type="predicted"/>
<dbReference type="EMBL" id="VAJM01000024">
    <property type="protein sequence ID" value="TLM87295.1"/>
    <property type="molecule type" value="Genomic_DNA"/>
</dbReference>
<name>A0A5R8WHV8_9BACT</name>
<keyword evidence="2" id="KW-0732">Signal</keyword>
<evidence type="ECO:0000256" key="1">
    <source>
        <dbReference type="SAM" id="MobiDB-lite"/>
    </source>
</evidence>
<comment type="caution">
    <text evidence="3">The sequence shown here is derived from an EMBL/GenBank/DDBJ whole genome shotgun (WGS) entry which is preliminary data.</text>
</comment>
<reference evidence="3 4" key="1">
    <citation type="submission" date="2019-05" db="EMBL/GenBank/DDBJ databases">
        <title>Hymenobacter edaphi sp. nov., isolated from abandoned arsenic-contaminated farmland soil.</title>
        <authorList>
            <person name="Nie L."/>
        </authorList>
    </citation>
    <scope>NUCLEOTIDE SEQUENCE [LARGE SCALE GENOMIC DNA]</scope>
    <source>
        <strain evidence="3 4">1-3-3-8</strain>
    </source>
</reference>
<dbReference type="AlphaFoldDB" id="A0A5R8WHV8"/>
<accession>A0A5R8WHV8</accession>
<dbReference type="OrthoDB" id="882771at2"/>
<sequence length="234" mass="25698">MAKQSATASLATASPAAAATELVPTTAPSRAYLTATVDEASGEVVETSRFRYLPGHPRQIRFDAKAGQFNINGITPLGSAISFIPLAWRIFQDDILNMGRKLWAELFYADEKGAICAVLFHGYSVENLYRLIEPLFYDDLTLADVAVKVQASKKETTKDGKKATYYIAEFSYEPADPAEVKARREFAQDFPIWRHETYTTTAEVRLCHGYTAPTATDNQPDPDPATPAALPQAA</sequence>
<organism evidence="3 4">
    <name type="scientific">Hymenobacter jeollabukensis</name>
    <dbReference type="NCBI Taxonomy" id="2025313"/>
    <lineage>
        <taxon>Bacteria</taxon>
        <taxon>Pseudomonadati</taxon>
        <taxon>Bacteroidota</taxon>
        <taxon>Cytophagia</taxon>
        <taxon>Cytophagales</taxon>
        <taxon>Hymenobacteraceae</taxon>
        <taxon>Hymenobacter</taxon>
    </lineage>
</organism>
<feature type="chain" id="PRO_5024407903" evidence="2">
    <location>
        <begin position="20"/>
        <end position="234"/>
    </location>
</feature>
<dbReference type="RefSeq" id="WP_138082724.1">
    <property type="nucleotide sequence ID" value="NZ_VAJM01000024.1"/>
</dbReference>
<evidence type="ECO:0000313" key="3">
    <source>
        <dbReference type="EMBL" id="TLM87295.1"/>
    </source>
</evidence>
<evidence type="ECO:0000313" key="4">
    <source>
        <dbReference type="Proteomes" id="UP000305517"/>
    </source>
</evidence>
<feature type="signal peptide" evidence="2">
    <location>
        <begin position="1"/>
        <end position="19"/>
    </location>
</feature>
<keyword evidence="4" id="KW-1185">Reference proteome</keyword>
<feature type="region of interest" description="Disordered" evidence="1">
    <location>
        <begin position="211"/>
        <end position="234"/>
    </location>
</feature>
<protein>
    <submittedName>
        <fullName evidence="3">Uncharacterized protein</fullName>
    </submittedName>
</protein>
<dbReference type="Proteomes" id="UP000305517">
    <property type="component" value="Unassembled WGS sequence"/>
</dbReference>
<gene>
    <name evidence="3" type="ORF">FDY95_26085</name>
</gene>
<evidence type="ECO:0000256" key="2">
    <source>
        <dbReference type="SAM" id="SignalP"/>
    </source>
</evidence>